<dbReference type="Proteomes" id="UP000566995">
    <property type="component" value="Unassembled WGS sequence"/>
</dbReference>
<dbReference type="EMBL" id="JACHLI010000001">
    <property type="protein sequence ID" value="MBB4861463.1"/>
    <property type="molecule type" value="Genomic_DNA"/>
</dbReference>
<protein>
    <submittedName>
        <fullName evidence="1">Uncharacterized protein</fullName>
    </submittedName>
</protein>
<name>A0A7W7KFR6_PSENT</name>
<gene>
    <name evidence="1" type="ORF">HNP46_000274</name>
</gene>
<evidence type="ECO:0000313" key="2">
    <source>
        <dbReference type="Proteomes" id="UP000566995"/>
    </source>
</evidence>
<sequence length="117" mass="12649">MEKSDVIAILRSNSGPDLERGVLLDDGRFTIRQGPEAQIGWLTVIAPETQVTPDGFMGIGIVIQDGNYWVWSVVMGAGPGMIATRDLGRTTSREDAIASLWLGRMGILGLYLKGMKA</sequence>
<comment type="caution">
    <text evidence="1">The sequence shown here is derived from an EMBL/GenBank/DDBJ whole genome shotgun (WGS) entry which is preliminary data.</text>
</comment>
<dbReference type="AlphaFoldDB" id="A0A7W7KFR6"/>
<organism evidence="1 2">
    <name type="scientific">Pseudomonas nitroreducens</name>
    <dbReference type="NCBI Taxonomy" id="46680"/>
    <lineage>
        <taxon>Bacteria</taxon>
        <taxon>Pseudomonadati</taxon>
        <taxon>Pseudomonadota</taxon>
        <taxon>Gammaproteobacteria</taxon>
        <taxon>Pseudomonadales</taxon>
        <taxon>Pseudomonadaceae</taxon>
        <taxon>Pseudomonas</taxon>
    </lineage>
</organism>
<evidence type="ECO:0000313" key="1">
    <source>
        <dbReference type="EMBL" id="MBB4861463.1"/>
    </source>
</evidence>
<proteinExistence type="predicted"/>
<accession>A0A7W7KFR6</accession>
<dbReference type="RefSeq" id="WP_184585727.1">
    <property type="nucleotide sequence ID" value="NZ_JACHLI010000001.1"/>
</dbReference>
<reference evidence="1 2" key="1">
    <citation type="submission" date="2020-08" db="EMBL/GenBank/DDBJ databases">
        <title>Functional genomics of gut bacteria from endangered species of beetles.</title>
        <authorList>
            <person name="Carlos-Shanley C."/>
        </authorList>
    </citation>
    <scope>NUCLEOTIDE SEQUENCE [LARGE SCALE GENOMIC DNA]</scope>
    <source>
        <strain evidence="1 2">S00179</strain>
    </source>
</reference>